<dbReference type="EMBL" id="QJJK01000009">
    <property type="protein sequence ID" value="PXW55806.1"/>
    <property type="molecule type" value="Genomic_DNA"/>
</dbReference>
<protein>
    <recommendedName>
        <fullName evidence="4">Cell division protein FtsL</fullName>
    </recommendedName>
</protein>
<reference evidence="2 3" key="1">
    <citation type="submission" date="2018-05" db="EMBL/GenBank/DDBJ databases">
        <title>Genomic Encyclopedia of Type Strains, Phase IV (KMG-IV): sequencing the most valuable type-strain genomes for metagenomic binning, comparative biology and taxonomic classification.</title>
        <authorList>
            <person name="Goeker M."/>
        </authorList>
    </citation>
    <scope>NUCLEOTIDE SEQUENCE [LARGE SCALE GENOMIC DNA]</scope>
    <source>
        <strain evidence="2 3">DSM 6462</strain>
    </source>
</reference>
<dbReference type="AlphaFoldDB" id="A0A2V3U2K2"/>
<sequence>MIRLMHLIAIALLVGSAGYAYSIKYETIYYAEQVAKLKSRVQREKEAIAVMRAEWQYFNRPDRLQVLAKRHLDLQPLTVKQIAKLSDVPERQAKVDAIGRKLEALGLGEPTATPQTGSTSAASTPSAAR</sequence>
<dbReference type="OrthoDB" id="7165680at2"/>
<name>A0A2V3U2K2_9HYPH</name>
<proteinExistence type="predicted"/>
<dbReference type="RefSeq" id="WP_110376576.1">
    <property type="nucleotide sequence ID" value="NZ_CAKNFM010000006.1"/>
</dbReference>
<accession>A0A2V3U2K2</accession>
<evidence type="ECO:0000256" key="1">
    <source>
        <dbReference type="SAM" id="MobiDB-lite"/>
    </source>
</evidence>
<evidence type="ECO:0000313" key="2">
    <source>
        <dbReference type="EMBL" id="PXW55806.1"/>
    </source>
</evidence>
<organism evidence="2 3">
    <name type="scientific">Chelatococcus asaccharovorans</name>
    <dbReference type="NCBI Taxonomy" id="28210"/>
    <lineage>
        <taxon>Bacteria</taxon>
        <taxon>Pseudomonadati</taxon>
        <taxon>Pseudomonadota</taxon>
        <taxon>Alphaproteobacteria</taxon>
        <taxon>Hyphomicrobiales</taxon>
        <taxon>Chelatococcaceae</taxon>
        <taxon>Chelatococcus</taxon>
    </lineage>
</organism>
<evidence type="ECO:0008006" key="4">
    <source>
        <dbReference type="Google" id="ProtNLM"/>
    </source>
</evidence>
<dbReference type="Proteomes" id="UP000248021">
    <property type="component" value="Unassembled WGS sequence"/>
</dbReference>
<gene>
    <name evidence="2" type="ORF">C7450_109218</name>
</gene>
<feature type="compositionally biased region" description="Low complexity" evidence="1">
    <location>
        <begin position="110"/>
        <end position="129"/>
    </location>
</feature>
<keyword evidence="3" id="KW-1185">Reference proteome</keyword>
<comment type="caution">
    <text evidence="2">The sequence shown here is derived from an EMBL/GenBank/DDBJ whole genome shotgun (WGS) entry which is preliminary data.</text>
</comment>
<feature type="region of interest" description="Disordered" evidence="1">
    <location>
        <begin position="106"/>
        <end position="129"/>
    </location>
</feature>
<evidence type="ECO:0000313" key="3">
    <source>
        <dbReference type="Proteomes" id="UP000248021"/>
    </source>
</evidence>